<feature type="binding site" evidence="7">
    <location>
        <position position="14"/>
    </location>
    <ligand>
        <name>ATP</name>
        <dbReference type="ChEBI" id="CHEBI:30616"/>
    </ligand>
</feature>
<dbReference type="GO" id="GO:0006364">
    <property type="term" value="P:rRNA processing"/>
    <property type="evidence" value="ECO:0007669"/>
    <property type="project" value="UniProtKB-KW"/>
</dbReference>
<dbReference type="SUPFAM" id="SSF52540">
    <property type="entry name" value="P-loop containing nucleoside triphosphate hydrolases"/>
    <property type="match status" value="1"/>
</dbReference>
<proteinExistence type="inferred from homology"/>
<evidence type="ECO:0000256" key="2">
    <source>
        <dbReference type="ARBA" id="ARBA00022552"/>
    </source>
</evidence>
<feature type="binding site" evidence="7">
    <location>
        <position position="12"/>
    </location>
    <ligand>
        <name>ATP</name>
        <dbReference type="ChEBI" id="CHEBI:30616"/>
    </ligand>
</feature>
<dbReference type="HAMAP" id="MF_00039">
    <property type="entry name" value="Adenylate_kinase_AK6"/>
    <property type="match status" value="1"/>
</dbReference>
<dbReference type="PANTHER" id="PTHR12595">
    <property type="entry name" value="POS9-ACTIVATING FACTOR FAP7-RELATED"/>
    <property type="match status" value="1"/>
</dbReference>
<comment type="caution">
    <text evidence="7">Lacks conserved residue(s) required for the propagation of feature annotation.</text>
</comment>
<feature type="binding site" evidence="7">
    <location>
        <position position="10"/>
    </location>
    <ligand>
        <name>ATP</name>
        <dbReference type="ChEBI" id="CHEBI:30616"/>
    </ligand>
</feature>
<dbReference type="EMBL" id="PGCK01000001">
    <property type="protein sequence ID" value="MCD1293589.1"/>
    <property type="molecule type" value="Genomic_DNA"/>
</dbReference>
<dbReference type="GO" id="GO:0004017">
    <property type="term" value="F:AMP kinase activity"/>
    <property type="evidence" value="ECO:0007669"/>
    <property type="project" value="UniProtKB-UniRule"/>
</dbReference>
<dbReference type="NCBIfam" id="NF003012">
    <property type="entry name" value="PRK03839.1"/>
    <property type="match status" value="1"/>
</dbReference>
<keyword evidence="4 7" id="KW-0547">Nucleotide-binding</keyword>
<keyword evidence="6 7" id="KW-0067">ATP-binding</keyword>
<feature type="binding site" evidence="7">
    <location>
        <position position="98"/>
    </location>
    <ligand>
        <name>ATP</name>
        <dbReference type="ChEBI" id="CHEBI:30616"/>
    </ligand>
</feature>
<dbReference type="Pfam" id="PF13238">
    <property type="entry name" value="AAA_18"/>
    <property type="match status" value="1"/>
</dbReference>
<dbReference type="InterPro" id="IPR027417">
    <property type="entry name" value="P-loop_NTPase"/>
</dbReference>
<dbReference type="Gene3D" id="3.40.50.300">
    <property type="entry name" value="P-loop containing nucleotide triphosphate hydrolases"/>
    <property type="match status" value="1"/>
</dbReference>
<feature type="binding site" evidence="7">
    <location>
        <position position="13"/>
    </location>
    <ligand>
        <name>ATP</name>
        <dbReference type="ChEBI" id="CHEBI:30616"/>
    </ligand>
</feature>
<dbReference type="Proteomes" id="UP001320159">
    <property type="component" value="Unassembled WGS sequence"/>
</dbReference>
<evidence type="ECO:0000256" key="1">
    <source>
        <dbReference type="ARBA" id="ARBA00022517"/>
    </source>
</evidence>
<keyword evidence="9" id="KW-1185">Reference proteome</keyword>
<evidence type="ECO:0000256" key="7">
    <source>
        <dbReference type="HAMAP-Rule" id="MF_00039"/>
    </source>
</evidence>
<keyword evidence="5 7" id="KW-0418">Kinase</keyword>
<dbReference type="PANTHER" id="PTHR12595:SF0">
    <property type="entry name" value="ADENYLATE KINASE ISOENZYME 6"/>
    <property type="match status" value="1"/>
</dbReference>
<sequence>MKIAITGTPGTGKSTVSGSVDDYQVIRINDLIKAGYNLGADEERGGALIADVDRLSEYVDGLKGDIILEGHISHLLPVDMVIVLRASPKALKKRLAERGWTEAKIRENIEAEALDVILVEALSLNEKVYEIDTTNMTPMDVREAVLEIIRGTDKYKVGSVDFSEEAFF</sequence>
<evidence type="ECO:0000256" key="3">
    <source>
        <dbReference type="ARBA" id="ARBA00022679"/>
    </source>
</evidence>
<comment type="similarity">
    <text evidence="7">Belongs to the adenylate kinase family. AK6 subfamily.</text>
</comment>
<reference evidence="8 9" key="1">
    <citation type="submission" date="2017-11" db="EMBL/GenBank/DDBJ databases">
        <title>Isolation and Characterization of Family Methanocellaceae Species from Potential Methane Hydrate Area Offshore Southwestern Taiwan.</title>
        <authorList>
            <person name="Zhang W.-L."/>
            <person name="Chen W.-C."/>
            <person name="Lai M.-C."/>
            <person name="Chen S.-C."/>
        </authorList>
    </citation>
    <scope>NUCLEOTIDE SEQUENCE [LARGE SCALE GENOMIC DNA]</scope>
    <source>
        <strain evidence="8 9">CWC-04</strain>
    </source>
</reference>
<comment type="function">
    <text evidence="7">Broad-specificity nucleoside monophosphate (NMP) kinase that catalyzes the reversible transfer of the terminal phosphate group between nucleoside triphosphates and monophosphates. Has also ATPase activity. Involved in the late maturation steps of the 30S ribosomal particles, specifically 16S rRNA maturation. While NMP activity is not required for ribosome maturation, ATPase activity is. Associates transiently with small ribosomal subunit protein uS11. ATP hydrolysis breaks the interaction with uS11. May temporarily remove uS11 from the ribosome to enable a conformational change of the ribosomal RNA that is needed for the final maturation step of the small ribosomal subunit.</text>
</comment>
<name>A0AAP2RAI2_9EURY</name>
<accession>A0AAP2RAI2</accession>
<keyword evidence="1 7" id="KW-0690">Ribosome biogenesis</keyword>
<dbReference type="InterPro" id="IPR020618">
    <property type="entry name" value="Adenyl_kinase_AK6"/>
</dbReference>
<evidence type="ECO:0000256" key="4">
    <source>
        <dbReference type="ARBA" id="ARBA00022741"/>
    </source>
</evidence>
<comment type="catalytic activity">
    <reaction evidence="7">
        <text>ATP + H2O = ADP + phosphate + H(+)</text>
        <dbReference type="Rhea" id="RHEA:13065"/>
        <dbReference type="ChEBI" id="CHEBI:15377"/>
        <dbReference type="ChEBI" id="CHEBI:15378"/>
        <dbReference type="ChEBI" id="CHEBI:30616"/>
        <dbReference type="ChEBI" id="CHEBI:43474"/>
        <dbReference type="ChEBI" id="CHEBI:456216"/>
    </reaction>
</comment>
<comment type="caution">
    <text evidence="8">The sequence shown here is derived from an EMBL/GenBank/DDBJ whole genome shotgun (WGS) entry which is preliminary data.</text>
</comment>
<dbReference type="GO" id="GO:0005524">
    <property type="term" value="F:ATP binding"/>
    <property type="evidence" value="ECO:0007669"/>
    <property type="project" value="UniProtKB-UniRule"/>
</dbReference>
<dbReference type="RefSeq" id="WP_230739600.1">
    <property type="nucleotide sequence ID" value="NZ_PGCK01000001.1"/>
</dbReference>
<feature type="region of interest" description="LID" evidence="7">
    <location>
        <begin position="97"/>
        <end position="107"/>
    </location>
</feature>
<evidence type="ECO:0000313" key="9">
    <source>
        <dbReference type="Proteomes" id="UP001320159"/>
    </source>
</evidence>
<dbReference type="AlphaFoldDB" id="A0AAP2RAI2"/>
<keyword evidence="2 7" id="KW-0698">rRNA processing</keyword>
<dbReference type="EC" id="2.7.4.3" evidence="7"/>
<dbReference type="GO" id="GO:0042274">
    <property type="term" value="P:ribosomal small subunit biogenesis"/>
    <property type="evidence" value="ECO:0007669"/>
    <property type="project" value="UniProtKB-UniRule"/>
</dbReference>
<gene>
    <name evidence="8" type="ORF">CUJ83_01075</name>
</gene>
<feature type="binding site" evidence="7">
    <location>
        <position position="15"/>
    </location>
    <ligand>
        <name>ATP</name>
        <dbReference type="ChEBI" id="CHEBI:30616"/>
    </ligand>
</feature>
<evidence type="ECO:0000313" key="8">
    <source>
        <dbReference type="EMBL" id="MCD1293589.1"/>
    </source>
</evidence>
<keyword evidence="3 7" id="KW-0808">Transferase</keyword>
<dbReference type="GO" id="GO:0016887">
    <property type="term" value="F:ATP hydrolysis activity"/>
    <property type="evidence" value="ECO:0007669"/>
    <property type="project" value="InterPro"/>
</dbReference>
<comment type="catalytic activity">
    <reaction evidence="7">
        <text>AMP + ATP = 2 ADP</text>
        <dbReference type="Rhea" id="RHEA:12973"/>
        <dbReference type="ChEBI" id="CHEBI:30616"/>
        <dbReference type="ChEBI" id="CHEBI:456215"/>
        <dbReference type="ChEBI" id="CHEBI:456216"/>
        <dbReference type="EC" id="2.7.4.3"/>
    </reaction>
</comment>
<evidence type="ECO:0000256" key="6">
    <source>
        <dbReference type="ARBA" id="ARBA00022840"/>
    </source>
</evidence>
<comment type="subunit">
    <text evidence="7">Interacts with uS11. Not a structural component of 40S pre-ribosomes, but transiently interacts with them by binding to uS11.</text>
</comment>
<protein>
    <recommendedName>
        <fullName evidence="7">Putative adenylate kinase</fullName>
        <shortName evidence="7">AK</shortName>
        <ecNumber evidence="7">2.7.4.3</ecNumber>
    </recommendedName>
    <alternativeName>
        <fullName evidence="7">ATP-AMP transphosphorylase</fullName>
    </alternativeName>
</protein>
<evidence type="ECO:0000256" key="5">
    <source>
        <dbReference type="ARBA" id="ARBA00022777"/>
    </source>
</evidence>
<organism evidence="8 9">
    <name type="scientific">Methanooceanicella nereidis</name>
    <dbReference type="NCBI Taxonomy" id="2052831"/>
    <lineage>
        <taxon>Archaea</taxon>
        <taxon>Methanobacteriati</taxon>
        <taxon>Methanobacteriota</taxon>
        <taxon>Stenosarchaea group</taxon>
        <taxon>Methanomicrobia</taxon>
        <taxon>Methanocellales</taxon>
        <taxon>Methanocellaceae</taxon>
        <taxon>Methanooceanicella</taxon>
    </lineage>
</organism>